<evidence type="ECO:0000256" key="13">
    <source>
        <dbReference type="HAMAP-Rule" id="MF_03148"/>
    </source>
</evidence>
<keyword evidence="3 13" id="KW-0479">Metal-binding</keyword>
<keyword evidence="4 13" id="KW-0547">Nucleotide-binding</keyword>
<feature type="binding site" evidence="13">
    <location>
        <position position="150"/>
    </location>
    <ligand>
        <name>ITP</name>
        <dbReference type="ChEBI" id="CHEBI:61402"/>
    </ligand>
</feature>
<comment type="catalytic activity">
    <reaction evidence="11">
        <text>dITP + H2O = dIMP + diphosphate + H(+)</text>
        <dbReference type="Rhea" id="RHEA:28342"/>
        <dbReference type="ChEBI" id="CHEBI:15377"/>
        <dbReference type="ChEBI" id="CHEBI:15378"/>
        <dbReference type="ChEBI" id="CHEBI:33019"/>
        <dbReference type="ChEBI" id="CHEBI:61194"/>
        <dbReference type="ChEBI" id="CHEBI:61382"/>
        <dbReference type="EC" id="3.6.1.66"/>
    </reaction>
    <physiologicalReaction direction="left-to-right" evidence="11">
        <dbReference type="Rhea" id="RHEA:28343"/>
    </physiologicalReaction>
</comment>
<keyword evidence="7 13" id="KW-0546">Nucleotide metabolism</keyword>
<keyword evidence="8 13" id="KW-0464">Manganese</keyword>
<dbReference type="EC" id="3.6.1.66" evidence="13"/>
<dbReference type="InterPro" id="IPR002637">
    <property type="entry name" value="RdgB/HAM1"/>
</dbReference>
<evidence type="ECO:0000256" key="10">
    <source>
        <dbReference type="ARBA" id="ARBA00093218"/>
    </source>
</evidence>
<feature type="binding site" evidence="13">
    <location>
        <position position="166"/>
    </location>
    <ligand>
        <name>Mg(2+)</name>
        <dbReference type="ChEBI" id="CHEBI:18420"/>
    </ligand>
</feature>
<dbReference type="FunFam" id="3.90.950.10:FF:000003">
    <property type="entry name" value="Inosine triphosphate pyrophosphatase"/>
    <property type="match status" value="1"/>
</dbReference>
<evidence type="ECO:0000256" key="14">
    <source>
        <dbReference type="RuleBase" id="RU003781"/>
    </source>
</evidence>
<dbReference type="NCBIfam" id="TIGR00042">
    <property type="entry name" value="RdgB/HAM1 family non-canonical purine NTP pyrophosphatase"/>
    <property type="match status" value="1"/>
</dbReference>
<dbReference type="CDD" id="cd00515">
    <property type="entry name" value="HAM1"/>
    <property type="match status" value="1"/>
</dbReference>
<keyword evidence="16" id="KW-1185">Reference proteome</keyword>
<dbReference type="GO" id="GO:0036222">
    <property type="term" value="F:XTP diphosphatase activity"/>
    <property type="evidence" value="ECO:0007669"/>
    <property type="project" value="UniProtKB-UniRule"/>
</dbReference>
<dbReference type="GO" id="GO:0009117">
    <property type="term" value="P:nucleotide metabolic process"/>
    <property type="evidence" value="ECO:0007669"/>
    <property type="project" value="UniProtKB-KW"/>
</dbReference>
<name>A0A6A6DYB8_9PEZI</name>
<evidence type="ECO:0000256" key="12">
    <source>
        <dbReference type="ARBA" id="ARBA00093271"/>
    </source>
</evidence>
<keyword evidence="2 13" id="KW-0963">Cytoplasm</keyword>
<dbReference type="GO" id="GO:0000166">
    <property type="term" value="F:nucleotide binding"/>
    <property type="evidence" value="ECO:0007669"/>
    <property type="project" value="UniProtKB-KW"/>
</dbReference>
<comment type="subunit">
    <text evidence="13">Homodimer.</text>
</comment>
<dbReference type="HAMAP" id="MF_03148">
    <property type="entry name" value="HAM1_NTPase"/>
    <property type="match status" value="1"/>
</dbReference>
<dbReference type="Proteomes" id="UP000800200">
    <property type="component" value="Unassembled WGS sequence"/>
</dbReference>
<comment type="subcellular location">
    <subcellularLocation>
        <location evidence="13">Cytoplasm</location>
    </subcellularLocation>
    <subcellularLocation>
        <location evidence="13">Nucleus</location>
    </subcellularLocation>
</comment>
<gene>
    <name evidence="15" type="ORF">K469DRAFT_708886</name>
</gene>
<organism evidence="15 16">
    <name type="scientific">Zopfia rhizophila CBS 207.26</name>
    <dbReference type="NCBI Taxonomy" id="1314779"/>
    <lineage>
        <taxon>Eukaryota</taxon>
        <taxon>Fungi</taxon>
        <taxon>Dikarya</taxon>
        <taxon>Ascomycota</taxon>
        <taxon>Pezizomycotina</taxon>
        <taxon>Dothideomycetes</taxon>
        <taxon>Dothideomycetes incertae sedis</taxon>
        <taxon>Zopfiaceae</taxon>
        <taxon>Zopfia</taxon>
    </lineage>
</organism>
<evidence type="ECO:0000256" key="8">
    <source>
        <dbReference type="ARBA" id="ARBA00023211"/>
    </source>
</evidence>
<feature type="binding site" evidence="13">
    <location>
        <position position="263"/>
    </location>
    <ligand>
        <name>ITP</name>
        <dbReference type="ChEBI" id="CHEBI:61402"/>
    </ligand>
</feature>
<proteinExistence type="inferred from homology"/>
<dbReference type="EMBL" id="ML994637">
    <property type="protein sequence ID" value="KAF2184691.1"/>
    <property type="molecule type" value="Genomic_DNA"/>
</dbReference>
<evidence type="ECO:0000256" key="7">
    <source>
        <dbReference type="ARBA" id="ARBA00023080"/>
    </source>
</evidence>
<dbReference type="GO" id="GO:0005634">
    <property type="term" value="C:nucleus"/>
    <property type="evidence" value="ECO:0007669"/>
    <property type="project" value="UniProtKB-SubCell"/>
</dbReference>
<dbReference type="Gene3D" id="3.90.950.10">
    <property type="match status" value="1"/>
</dbReference>
<reference evidence="15" key="1">
    <citation type="journal article" date="2020" name="Stud. Mycol.">
        <title>101 Dothideomycetes genomes: a test case for predicting lifestyles and emergence of pathogens.</title>
        <authorList>
            <person name="Haridas S."/>
            <person name="Albert R."/>
            <person name="Binder M."/>
            <person name="Bloem J."/>
            <person name="Labutti K."/>
            <person name="Salamov A."/>
            <person name="Andreopoulos B."/>
            <person name="Baker S."/>
            <person name="Barry K."/>
            <person name="Bills G."/>
            <person name="Bluhm B."/>
            <person name="Cannon C."/>
            <person name="Castanera R."/>
            <person name="Culley D."/>
            <person name="Daum C."/>
            <person name="Ezra D."/>
            <person name="Gonzalez J."/>
            <person name="Henrissat B."/>
            <person name="Kuo A."/>
            <person name="Liang C."/>
            <person name="Lipzen A."/>
            <person name="Lutzoni F."/>
            <person name="Magnuson J."/>
            <person name="Mondo S."/>
            <person name="Nolan M."/>
            <person name="Ohm R."/>
            <person name="Pangilinan J."/>
            <person name="Park H.-J."/>
            <person name="Ramirez L."/>
            <person name="Alfaro M."/>
            <person name="Sun H."/>
            <person name="Tritt A."/>
            <person name="Yoshinaga Y."/>
            <person name="Zwiers L.-H."/>
            <person name="Turgeon B."/>
            <person name="Goodwin S."/>
            <person name="Spatafora J."/>
            <person name="Crous P."/>
            <person name="Grigoriev I."/>
        </authorList>
    </citation>
    <scope>NUCLEOTIDE SEQUENCE</scope>
    <source>
        <strain evidence="15">CBS 207.26</strain>
    </source>
</reference>
<dbReference type="SUPFAM" id="SSF52972">
    <property type="entry name" value="ITPase-like"/>
    <property type="match status" value="1"/>
</dbReference>
<dbReference type="GO" id="GO:0046872">
    <property type="term" value="F:metal ion binding"/>
    <property type="evidence" value="ECO:0007669"/>
    <property type="project" value="UniProtKB-KW"/>
</dbReference>
<evidence type="ECO:0000256" key="6">
    <source>
        <dbReference type="ARBA" id="ARBA00022842"/>
    </source>
</evidence>
<keyword evidence="5 13" id="KW-0378">Hydrolase</keyword>
<feature type="binding site" evidence="13">
    <location>
        <begin position="166"/>
        <end position="167"/>
    </location>
    <ligand>
        <name>ITP</name>
        <dbReference type="ChEBI" id="CHEBI:61402"/>
    </ligand>
</feature>
<dbReference type="AlphaFoldDB" id="A0A6A6DYB8"/>
<dbReference type="PANTHER" id="PTHR11067">
    <property type="entry name" value="INOSINE TRIPHOSPHATE PYROPHOSPHATASE/HAM1 PROTEIN"/>
    <property type="match status" value="1"/>
</dbReference>
<evidence type="ECO:0000256" key="1">
    <source>
        <dbReference type="ARBA" id="ARBA00008023"/>
    </source>
</evidence>
<accession>A0A6A6DYB8</accession>
<evidence type="ECO:0000256" key="11">
    <source>
        <dbReference type="ARBA" id="ARBA00093255"/>
    </source>
</evidence>
<dbReference type="Pfam" id="PF01725">
    <property type="entry name" value="Ham1p_like"/>
    <property type="match status" value="1"/>
</dbReference>
<evidence type="ECO:0000256" key="4">
    <source>
        <dbReference type="ARBA" id="ARBA00022741"/>
    </source>
</evidence>
<evidence type="ECO:0000256" key="5">
    <source>
        <dbReference type="ARBA" id="ARBA00022801"/>
    </source>
</evidence>
<sequence>MIPNNQQFNPLLQHHQYSSQQPNQQNVQSGTQFQGFEPQLQSFPQPQQSQQQQTLAQRLQQYPYQTSNRNQQQPARDQLTGFFSSNFIRGIEKAGMTITNPVPSHLNFITGNKNKLAEVQAILDGAIELRSQNVDLIEIQGTVEEVTADKCRRAAEAIQGPVLVEDTCLCFKAMNDLPGPYIKWFMLALGPLQLHKMLDGFSDKSATAVCTFAYCEGPGHEPVLFQGKTDGKLVASRGSTVFGWDSCFEYEGKTYAEMEKSEKNKISHRGKALEKLKEWLARRVDA</sequence>
<keyword evidence="13" id="KW-0539">Nucleus</keyword>
<dbReference type="InterPro" id="IPR029001">
    <property type="entry name" value="ITPase-like_fam"/>
</dbReference>
<evidence type="ECO:0000256" key="3">
    <source>
        <dbReference type="ARBA" id="ARBA00022723"/>
    </source>
</evidence>
<comment type="catalytic activity">
    <reaction evidence="13">
        <text>XTP + H2O = XMP + diphosphate + H(+)</text>
        <dbReference type="Rhea" id="RHEA:28610"/>
        <dbReference type="ChEBI" id="CHEBI:15377"/>
        <dbReference type="ChEBI" id="CHEBI:15378"/>
        <dbReference type="ChEBI" id="CHEBI:33019"/>
        <dbReference type="ChEBI" id="CHEBI:57464"/>
        <dbReference type="ChEBI" id="CHEBI:61314"/>
        <dbReference type="EC" id="3.6.1.66"/>
    </reaction>
</comment>
<keyword evidence="6 13" id="KW-0460">Magnesium</keyword>
<evidence type="ECO:0000313" key="16">
    <source>
        <dbReference type="Proteomes" id="UP000800200"/>
    </source>
</evidence>
<feature type="binding site" evidence="13">
    <location>
        <begin position="242"/>
        <end position="245"/>
    </location>
    <ligand>
        <name>ITP</name>
        <dbReference type="ChEBI" id="CHEBI:61402"/>
    </ligand>
</feature>
<dbReference type="GO" id="GO:0009204">
    <property type="term" value="P:deoxyribonucleoside triphosphate catabolic process"/>
    <property type="evidence" value="ECO:0007669"/>
    <property type="project" value="UniProtKB-UniRule"/>
</dbReference>
<dbReference type="GO" id="GO:0005737">
    <property type="term" value="C:cytoplasm"/>
    <property type="evidence" value="ECO:0007669"/>
    <property type="project" value="UniProtKB-SubCell"/>
</dbReference>
<dbReference type="PANTHER" id="PTHR11067:SF9">
    <property type="entry name" value="INOSINE TRIPHOSPHATE PYROPHOSPHATASE"/>
    <property type="match status" value="1"/>
</dbReference>
<feature type="binding site" evidence="13">
    <location>
        <begin position="110"/>
        <end position="115"/>
    </location>
    <ligand>
        <name>ITP</name>
        <dbReference type="ChEBI" id="CHEBI:61402"/>
    </ligand>
</feature>
<dbReference type="InterPro" id="IPR027502">
    <property type="entry name" value="ITPase"/>
</dbReference>
<evidence type="ECO:0000313" key="15">
    <source>
        <dbReference type="EMBL" id="KAF2184691.1"/>
    </source>
</evidence>
<dbReference type="GO" id="GO:0036220">
    <property type="term" value="F:ITP diphosphatase activity"/>
    <property type="evidence" value="ECO:0007669"/>
    <property type="project" value="UniProtKB-UniRule"/>
</dbReference>
<comment type="similarity">
    <text evidence="1 13 14">Belongs to the HAM1 NTPase family.</text>
</comment>
<comment type="catalytic activity">
    <reaction evidence="10">
        <text>ITP + H2O = IMP + diphosphate + H(+)</text>
        <dbReference type="Rhea" id="RHEA:29399"/>
        <dbReference type="ChEBI" id="CHEBI:15377"/>
        <dbReference type="ChEBI" id="CHEBI:15378"/>
        <dbReference type="ChEBI" id="CHEBI:33019"/>
        <dbReference type="ChEBI" id="CHEBI:58053"/>
        <dbReference type="ChEBI" id="CHEBI:61402"/>
        <dbReference type="EC" id="3.6.1.66"/>
    </reaction>
    <physiologicalReaction direction="left-to-right" evidence="10">
        <dbReference type="Rhea" id="RHEA:29400"/>
    </physiologicalReaction>
</comment>
<evidence type="ECO:0000256" key="9">
    <source>
        <dbReference type="ARBA" id="ARBA00054940"/>
    </source>
</evidence>
<feature type="binding site" evidence="13">
    <location>
        <begin position="268"/>
        <end position="269"/>
    </location>
    <ligand>
        <name>ITP</name>
        <dbReference type="ChEBI" id="CHEBI:61402"/>
    </ligand>
</feature>
<comment type="function">
    <text evidence="9">Pyrophosphatase that hydrolyzes the non-canonical purine nucleotides inosine triphosphate (ITP), deoxyinosine triphosphate (dITP) as well as 2'-deoxy-N-6-hydroxylaminopurine triphosphate (dHAPTP) and xanthosine 5'-triphosphate (XTP) to their respective monophosphate derivatives. The enzyme does not distinguish between the deoxy- and ribose forms. Probably excludes non-canonical purines from RNA and DNA precursor pools, thus preventing their incorporation into RNA and DNA and avoiding chromosomal lesions.</text>
</comment>
<evidence type="ECO:0000256" key="2">
    <source>
        <dbReference type="ARBA" id="ARBA00022490"/>
    </source>
</evidence>
<dbReference type="GO" id="GO:0035870">
    <property type="term" value="F:dITP diphosphatase activity"/>
    <property type="evidence" value="ECO:0007669"/>
    <property type="project" value="UniProtKB-UniRule"/>
</dbReference>
<protein>
    <recommendedName>
        <fullName evidence="13">Inosine triphosphate pyrophosphatase</fullName>
        <shortName evidence="13">ITPase</shortName>
        <shortName evidence="13">Inosine triphosphatase</shortName>
        <ecNumber evidence="13">3.6.1.66</ecNumber>
    </recommendedName>
    <alternativeName>
        <fullName evidence="13">Non-canonical purine NTP pyrophosphatase</fullName>
    </alternativeName>
    <alternativeName>
        <fullName evidence="13">Non-standard purine NTP pyrophosphatase</fullName>
    </alternativeName>
    <alternativeName>
        <fullName evidence="13">Nucleoside-triphosphate diphosphatase</fullName>
    </alternativeName>
    <alternativeName>
        <fullName evidence="13">Nucleoside-triphosphate pyrophosphatase</fullName>
        <shortName evidence="13">NTPase</shortName>
    </alternativeName>
    <alternativeName>
        <fullName evidence="13">XTP/dITP diphosphatase</fullName>
    </alternativeName>
</protein>
<comment type="cofactor">
    <cofactor evidence="13">
        <name>Mg(2+)</name>
        <dbReference type="ChEBI" id="CHEBI:18420"/>
    </cofactor>
    <cofactor evidence="13">
        <name>Mn(2+)</name>
        <dbReference type="ChEBI" id="CHEBI:29035"/>
    </cofactor>
    <text evidence="13">Binds 1 divalent metal cation per subunit; can use either Mg(2+) or Mn(2+).</text>
</comment>
<comment type="function">
    <text evidence="13">Pyrophosphatase that hydrolyzes non-canonical purine nucleotides such as inosine triphosphate (ITP), deoxyinosine triphosphate (dITP) or xanthosine 5'-triphosphate (XTP) to their respective monophosphate derivatives. The enzyme does not distinguish between the deoxy- and ribose forms. Probably excludes non-canonical purines from RNA and DNA precursor pools, thus preventing their incorporation into RNA and DNA and avoiding chromosomal lesions.</text>
</comment>
<comment type="catalytic activity">
    <reaction evidence="12">
        <text>N(6)-hydroxy-dATP + H2O = N(6)-hydroxy-dAMP + diphosphate + H(+)</text>
        <dbReference type="Rhea" id="RHEA:83971"/>
        <dbReference type="ChEBI" id="CHEBI:15377"/>
        <dbReference type="ChEBI" id="CHEBI:15378"/>
        <dbReference type="ChEBI" id="CHEBI:33019"/>
        <dbReference type="ChEBI" id="CHEBI:233529"/>
        <dbReference type="ChEBI" id="CHEBI:233530"/>
    </reaction>
    <physiologicalReaction direction="left-to-right" evidence="12">
        <dbReference type="Rhea" id="RHEA:83972"/>
    </physiologicalReaction>
</comment>
<dbReference type="OrthoDB" id="6288734at2759"/>
<feature type="binding site" evidence="13">
    <location>
        <position position="138"/>
    </location>
    <ligand>
        <name>Mg(2+)</name>
        <dbReference type="ChEBI" id="CHEBI:18420"/>
    </ligand>
</feature>